<dbReference type="AlphaFoldDB" id="A0A7J7N9K1"/>
<organism evidence="1 2">
    <name type="scientific">Kingdonia uniflora</name>
    <dbReference type="NCBI Taxonomy" id="39325"/>
    <lineage>
        <taxon>Eukaryota</taxon>
        <taxon>Viridiplantae</taxon>
        <taxon>Streptophyta</taxon>
        <taxon>Embryophyta</taxon>
        <taxon>Tracheophyta</taxon>
        <taxon>Spermatophyta</taxon>
        <taxon>Magnoliopsida</taxon>
        <taxon>Ranunculales</taxon>
        <taxon>Circaeasteraceae</taxon>
        <taxon>Kingdonia</taxon>
    </lineage>
</organism>
<evidence type="ECO:0000313" key="2">
    <source>
        <dbReference type="Proteomes" id="UP000541444"/>
    </source>
</evidence>
<evidence type="ECO:0000313" key="1">
    <source>
        <dbReference type="EMBL" id="KAF6163816.1"/>
    </source>
</evidence>
<reference evidence="1 2" key="1">
    <citation type="journal article" date="2020" name="IScience">
        <title>Genome Sequencing of the Endangered Kingdonia uniflora (Circaeasteraceae, Ranunculales) Reveals Potential Mechanisms of Evolutionary Specialization.</title>
        <authorList>
            <person name="Sun Y."/>
            <person name="Deng T."/>
            <person name="Zhang A."/>
            <person name="Moore M.J."/>
            <person name="Landis J.B."/>
            <person name="Lin N."/>
            <person name="Zhang H."/>
            <person name="Zhang X."/>
            <person name="Huang J."/>
            <person name="Zhang X."/>
            <person name="Sun H."/>
            <person name="Wang H."/>
        </authorList>
    </citation>
    <scope>NUCLEOTIDE SEQUENCE [LARGE SCALE GENOMIC DNA]</scope>
    <source>
        <strain evidence="1">TB1705</strain>
        <tissue evidence="1">Leaf</tissue>
    </source>
</reference>
<sequence>MVQLIPFKYTFVCVCVRLVSQGRRNICDDCSSCIYRQYAKILNILMRLEPSLTLLN</sequence>
<name>A0A7J7N9K1_9MAGN</name>
<protein>
    <submittedName>
        <fullName evidence="1">Uncharacterized protein</fullName>
    </submittedName>
</protein>
<feature type="non-terminal residue" evidence="1">
    <location>
        <position position="56"/>
    </location>
</feature>
<accession>A0A7J7N9K1</accession>
<gene>
    <name evidence="1" type="ORF">GIB67_016156</name>
</gene>
<proteinExistence type="predicted"/>
<dbReference type="Proteomes" id="UP000541444">
    <property type="component" value="Unassembled WGS sequence"/>
</dbReference>
<keyword evidence="2" id="KW-1185">Reference proteome</keyword>
<comment type="caution">
    <text evidence="1">The sequence shown here is derived from an EMBL/GenBank/DDBJ whole genome shotgun (WGS) entry which is preliminary data.</text>
</comment>
<dbReference type="EMBL" id="JACGCM010000963">
    <property type="protein sequence ID" value="KAF6163816.1"/>
    <property type="molecule type" value="Genomic_DNA"/>
</dbReference>